<name>A0A0F9I9F4_9ZZZZ</name>
<reference evidence="1" key="1">
    <citation type="journal article" date="2015" name="Nature">
        <title>Complex archaea that bridge the gap between prokaryotes and eukaryotes.</title>
        <authorList>
            <person name="Spang A."/>
            <person name="Saw J.H."/>
            <person name="Jorgensen S.L."/>
            <person name="Zaremba-Niedzwiedzka K."/>
            <person name="Martijn J."/>
            <person name="Lind A.E."/>
            <person name="van Eijk R."/>
            <person name="Schleper C."/>
            <person name="Guy L."/>
            <person name="Ettema T.J."/>
        </authorList>
    </citation>
    <scope>NUCLEOTIDE SEQUENCE</scope>
</reference>
<protein>
    <recommendedName>
        <fullName evidence="2">Radical SAM core domain-containing protein</fullName>
    </recommendedName>
</protein>
<gene>
    <name evidence="1" type="ORF">LCGC14_1904600</name>
</gene>
<dbReference type="InterPro" id="IPR058240">
    <property type="entry name" value="rSAM_sf"/>
</dbReference>
<dbReference type="EMBL" id="LAZR01020004">
    <property type="protein sequence ID" value="KKL90445.1"/>
    <property type="molecule type" value="Genomic_DNA"/>
</dbReference>
<evidence type="ECO:0008006" key="2">
    <source>
        <dbReference type="Google" id="ProtNLM"/>
    </source>
</evidence>
<sequence length="364" mass="41466">MSKLPRQIGVAVDLAGCPNRCRHCYLGNVPNGTLPRELLAEAAESFWSWTRPGEATPYFQQVDVLPWYREPDFSDDYRELYDLSAELSRREPRRYELLSIWRLARDPDYAIWAKERGPKICQISFFGMAELTDHFHRRRGAFRDNITATRRLLEVGMIPRWQVFLTGPGMDDLGGIMSLVDELGLYPRVADLGGRFDIFCHPPGPEGESWNIEDIRIEQDDLARVPEALLESSREHFGGKIGWEAESVLIGKIIAGMAAPPYVPAETWFFINSDCDVFSNYGELDGYWRLGNFKTDGVAAMMAKFEADCPAGLQAAFHAPRAELAKRFGRTDSRKLYAPGDLVSRWIHLHVRQQRNSPNPLEEL</sequence>
<proteinExistence type="predicted"/>
<evidence type="ECO:0000313" key="1">
    <source>
        <dbReference type="EMBL" id="KKL90445.1"/>
    </source>
</evidence>
<dbReference type="AlphaFoldDB" id="A0A0F9I9F4"/>
<comment type="caution">
    <text evidence="1">The sequence shown here is derived from an EMBL/GenBank/DDBJ whole genome shotgun (WGS) entry which is preliminary data.</text>
</comment>
<organism evidence="1">
    <name type="scientific">marine sediment metagenome</name>
    <dbReference type="NCBI Taxonomy" id="412755"/>
    <lineage>
        <taxon>unclassified sequences</taxon>
        <taxon>metagenomes</taxon>
        <taxon>ecological metagenomes</taxon>
    </lineage>
</organism>
<dbReference type="SUPFAM" id="SSF102114">
    <property type="entry name" value="Radical SAM enzymes"/>
    <property type="match status" value="1"/>
</dbReference>
<accession>A0A0F9I9F4</accession>